<sequence length="205" mass="21726">MTRPTEDEEDQLRRAFALIGEVAAGPESAEELGQGAVSREVVSSKPTRKRGRTVLLAAAAACAAALVVVVAVASSGGSSAPSADGMTRGQTFPELLACSKTIVEGTLKDVRPAAKGHVRVSMSVDRWLKPRNGLETATFELADPTVRDPEEAYGQGDHVLMVIPSNPDQIATTFPFQSQEIPATRDRIIRTLPGVTNADCPTAFR</sequence>
<evidence type="ECO:0000256" key="1">
    <source>
        <dbReference type="SAM" id="Phobius"/>
    </source>
</evidence>
<evidence type="ECO:0000313" key="2">
    <source>
        <dbReference type="EMBL" id="WTW66782.1"/>
    </source>
</evidence>
<dbReference type="EMBL" id="CP108313">
    <property type="protein sequence ID" value="WTW66782.1"/>
    <property type="molecule type" value="Genomic_DNA"/>
</dbReference>
<accession>A0AAU2VIN0</accession>
<dbReference type="AlphaFoldDB" id="A0AAU2VIN0"/>
<proteinExistence type="predicted"/>
<reference evidence="2" key="1">
    <citation type="submission" date="2022-10" db="EMBL/GenBank/DDBJ databases">
        <title>The complete genomes of actinobacterial strains from the NBC collection.</title>
        <authorList>
            <person name="Joergensen T.S."/>
            <person name="Alvarez Arevalo M."/>
            <person name="Sterndorff E.B."/>
            <person name="Faurdal D."/>
            <person name="Vuksanovic O."/>
            <person name="Mourched A.-S."/>
            <person name="Charusanti P."/>
            <person name="Shaw S."/>
            <person name="Blin K."/>
            <person name="Weber T."/>
        </authorList>
    </citation>
    <scope>NUCLEOTIDE SEQUENCE</scope>
    <source>
        <strain evidence="2">NBC_00008</strain>
    </source>
</reference>
<feature type="transmembrane region" description="Helical" evidence="1">
    <location>
        <begin position="54"/>
        <end position="73"/>
    </location>
</feature>
<keyword evidence="1" id="KW-1133">Transmembrane helix</keyword>
<evidence type="ECO:0008006" key="3">
    <source>
        <dbReference type="Google" id="ProtNLM"/>
    </source>
</evidence>
<name>A0AAU2VIN0_9ACTN</name>
<protein>
    <recommendedName>
        <fullName evidence="3">DUF4179 domain-containing protein</fullName>
    </recommendedName>
</protein>
<gene>
    <name evidence="2" type="ORF">OG398_00110</name>
</gene>
<keyword evidence="1" id="KW-0472">Membrane</keyword>
<organism evidence="2">
    <name type="scientific">Streptomyces sp. NBC_00008</name>
    <dbReference type="NCBI Taxonomy" id="2903610"/>
    <lineage>
        <taxon>Bacteria</taxon>
        <taxon>Bacillati</taxon>
        <taxon>Actinomycetota</taxon>
        <taxon>Actinomycetes</taxon>
        <taxon>Kitasatosporales</taxon>
        <taxon>Streptomycetaceae</taxon>
        <taxon>Streptomyces</taxon>
    </lineage>
</organism>
<keyword evidence="1" id="KW-0812">Transmembrane</keyword>